<dbReference type="Gene3D" id="3.40.50.9100">
    <property type="entry name" value="Dehydroquinase, class II"/>
    <property type="match status" value="1"/>
</dbReference>
<dbReference type="NCBIfam" id="NF003804">
    <property type="entry name" value="PRK05395.1-1"/>
    <property type="match status" value="1"/>
</dbReference>
<dbReference type="NCBIfam" id="NF003807">
    <property type="entry name" value="PRK05395.1-4"/>
    <property type="match status" value="1"/>
</dbReference>
<feature type="site" description="Transition state stabilizer" evidence="3 6">
    <location>
        <position position="36"/>
    </location>
</feature>
<dbReference type="InterPro" id="IPR036441">
    <property type="entry name" value="DHquinase_II_sf"/>
</dbReference>
<organism evidence="7 8">
    <name type="scientific">Pseudozyma hubeiensis (strain SY62)</name>
    <name type="common">Yeast</name>
    <dbReference type="NCBI Taxonomy" id="1305764"/>
    <lineage>
        <taxon>Eukaryota</taxon>
        <taxon>Fungi</taxon>
        <taxon>Dikarya</taxon>
        <taxon>Basidiomycota</taxon>
        <taxon>Ustilaginomycotina</taxon>
        <taxon>Ustilaginomycetes</taxon>
        <taxon>Ustilaginales</taxon>
        <taxon>Ustilaginaceae</taxon>
        <taxon>Pseudozyma</taxon>
    </lineage>
</organism>
<dbReference type="eggNOG" id="ENOG502S1A9">
    <property type="taxonomic scope" value="Eukaryota"/>
</dbReference>
<feature type="binding site" evidence="3 5">
    <location>
        <position position="131"/>
    </location>
    <ligand>
        <name>substrate</name>
    </ligand>
</feature>
<comment type="subunit">
    <text evidence="3">Homododecamer. Adopts a ring-like structure, composed of an arrangement of two hexameric rings stacked on top of one another.</text>
</comment>
<feature type="binding site" evidence="3 5">
    <location>
        <begin position="121"/>
        <end position="122"/>
    </location>
    <ligand>
        <name>substrate</name>
    </ligand>
</feature>
<comment type="similarity">
    <text evidence="3">Belongs to the type-II 3-dehydroquinase family.</text>
</comment>
<comment type="catalytic activity">
    <reaction evidence="3">
        <text>3-dehydroquinate = 3-dehydroshikimate + H2O</text>
        <dbReference type="Rhea" id="RHEA:21096"/>
        <dbReference type="ChEBI" id="CHEBI:15377"/>
        <dbReference type="ChEBI" id="CHEBI:16630"/>
        <dbReference type="ChEBI" id="CHEBI:32364"/>
        <dbReference type="EC" id="4.2.1.10"/>
    </reaction>
</comment>
<evidence type="ECO:0000256" key="6">
    <source>
        <dbReference type="PIRSR" id="PIRSR001399-3"/>
    </source>
</evidence>
<keyword evidence="1 3" id="KW-0672">Quinate metabolism</keyword>
<dbReference type="UniPathway" id="UPA00088">
    <property type="reaction ID" value="UER00178"/>
</dbReference>
<dbReference type="InterPro" id="IPR001874">
    <property type="entry name" value="DHquinase_II"/>
</dbReference>
<protein>
    <recommendedName>
        <fullName evidence="3">Catabolic 3-dehydroquinase</fullName>
        <shortName evidence="3">cDHQase</shortName>
        <ecNumber evidence="3">4.2.1.10</ecNumber>
    </recommendedName>
    <alternativeName>
        <fullName evidence="3">3-dehydroquinate dehydratase</fullName>
    </alternativeName>
</protein>
<evidence type="ECO:0000256" key="4">
    <source>
        <dbReference type="PIRSR" id="PIRSR001399-1"/>
    </source>
</evidence>
<dbReference type="PIRSF" id="PIRSF001399">
    <property type="entry name" value="DHquinase_II"/>
    <property type="match status" value="1"/>
</dbReference>
<dbReference type="HOGENOM" id="CLU_090968_1_0_1"/>
<evidence type="ECO:0000256" key="3">
    <source>
        <dbReference type="HAMAP-Rule" id="MF_03136"/>
    </source>
</evidence>
<dbReference type="PANTHER" id="PTHR21272">
    <property type="entry name" value="CATABOLIC 3-DEHYDROQUINASE"/>
    <property type="match status" value="1"/>
</dbReference>
<feature type="binding site" evidence="3 5">
    <location>
        <position position="107"/>
    </location>
    <ligand>
        <name>substrate</name>
    </ligand>
</feature>
<dbReference type="EMBL" id="DF238821">
    <property type="protein sequence ID" value="GAC98503.1"/>
    <property type="molecule type" value="Genomic_DNA"/>
</dbReference>
<evidence type="ECO:0000313" key="7">
    <source>
        <dbReference type="EMBL" id="GAC98503.1"/>
    </source>
</evidence>
<name>R9PAS6_PSEHS</name>
<evidence type="ECO:0000256" key="5">
    <source>
        <dbReference type="PIRSR" id="PIRSR001399-2"/>
    </source>
</evidence>
<dbReference type="GO" id="GO:0019631">
    <property type="term" value="P:quinate catabolic process"/>
    <property type="evidence" value="ECO:0007669"/>
    <property type="project" value="TreeGrafter"/>
</dbReference>
<evidence type="ECO:0000256" key="1">
    <source>
        <dbReference type="ARBA" id="ARBA00022911"/>
    </source>
</evidence>
<dbReference type="GO" id="GO:0003855">
    <property type="term" value="F:3-dehydroquinate dehydratase activity"/>
    <property type="evidence" value="ECO:0007669"/>
    <property type="project" value="UniProtKB-UniRule"/>
</dbReference>
<keyword evidence="2 3" id="KW-0456">Lyase</keyword>
<comment type="function">
    <text evidence="3">Is involved in the catabolism of quinate. Allows the utilization of quinate as carbon source via the beta-ketoadipate pathway.</text>
</comment>
<evidence type="ECO:0000313" key="8">
    <source>
        <dbReference type="Proteomes" id="UP000014071"/>
    </source>
</evidence>
<comment type="pathway">
    <text evidence="3">Aromatic compound metabolism; 3,4-dihydroxybenzoate biosynthesis; 3,4-dihydroxybenzoate from 3-dehydroquinate: step 1/2.</text>
</comment>
<dbReference type="HAMAP" id="MF_00169">
    <property type="entry name" value="AroQ"/>
    <property type="match status" value="1"/>
</dbReference>
<dbReference type="Proteomes" id="UP000014071">
    <property type="component" value="Unassembled WGS sequence"/>
</dbReference>
<feature type="active site" description="Proton donor" evidence="3 4">
    <location>
        <position position="120"/>
    </location>
</feature>
<dbReference type="CDD" id="cd00466">
    <property type="entry name" value="DHQase_II"/>
    <property type="match status" value="1"/>
</dbReference>
<dbReference type="PANTHER" id="PTHR21272:SF3">
    <property type="entry name" value="CATABOLIC 3-DEHYDROQUINASE"/>
    <property type="match status" value="1"/>
</dbReference>
<dbReference type="GO" id="GO:0046279">
    <property type="term" value="P:3,4-dihydroxybenzoate biosynthetic process"/>
    <property type="evidence" value="ECO:0007669"/>
    <property type="project" value="UniProtKB-UniRule"/>
</dbReference>
<dbReference type="AlphaFoldDB" id="R9PAS6"/>
<dbReference type="RefSeq" id="XP_012192090.1">
    <property type="nucleotide sequence ID" value="XM_012336700.1"/>
</dbReference>
<evidence type="ECO:0000256" key="2">
    <source>
        <dbReference type="ARBA" id="ARBA00023239"/>
    </source>
</evidence>
<dbReference type="SUPFAM" id="SSF52304">
    <property type="entry name" value="Type II 3-dehydroquinate dehydratase"/>
    <property type="match status" value="1"/>
</dbReference>
<gene>
    <name evidence="7" type="ORF">PHSY_006097</name>
</gene>
<dbReference type="STRING" id="1305764.R9PAS6"/>
<feature type="active site" description="Proton acceptor" evidence="3 4">
    <location>
        <position position="41"/>
    </location>
</feature>
<dbReference type="InterPro" id="IPR018509">
    <property type="entry name" value="DHquinase_II_CS"/>
</dbReference>
<proteinExistence type="inferred from homology"/>
<feature type="binding site" evidence="3 5">
    <location>
        <position position="94"/>
    </location>
    <ligand>
        <name>substrate</name>
    </ligand>
</feature>
<dbReference type="OrthoDB" id="8191625at2759"/>
<sequence>MKVPSMESSIALDADRAFVVCTQLINGPNLNLLGTREPEKYGSQTLSDVITQCQSTCTELGLHLETFQSNHEGHIIDRIHAVLGRAQSTFLVMNPGAFTHTSVAIRDAISGVQVPVIEVHITNVHKREAFRHHSYISDIAVGVVAGFGTYGYEAAIRLAAQHLLPSSNKV</sequence>
<dbReference type="GeneID" id="24111369"/>
<dbReference type="PROSITE" id="PS01029">
    <property type="entry name" value="DEHYDROQUINASE_II"/>
    <property type="match status" value="1"/>
</dbReference>
<dbReference type="EC" id="4.2.1.10" evidence="3"/>
<dbReference type="NCBIfam" id="NF003805">
    <property type="entry name" value="PRK05395.1-2"/>
    <property type="match status" value="1"/>
</dbReference>
<feature type="binding site" evidence="3 5">
    <location>
        <position position="100"/>
    </location>
    <ligand>
        <name>substrate</name>
    </ligand>
</feature>
<accession>R9PAS6</accession>
<reference evidence="8" key="1">
    <citation type="journal article" date="2013" name="Genome Announc.">
        <title>Draft genome sequence of the basidiomycetous yeast-like fungus Pseudozyma hubeiensis SY62, which produces an abundant amount of the biosurfactant mannosylerythritol lipids.</title>
        <authorList>
            <person name="Konishi M."/>
            <person name="Hatada Y."/>
            <person name="Horiuchi J."/>
        </authorList>
    </citation>
    <scope>NUCLEOTIDE SEQUENCE [LARGE SCALE GENOMIC DNA]</scope>
    <source>
        <strain evidence="8">SY62</strain>
    </source>
</reference>
<dbReference type="NCBIfam" id="NF003806">
    <property type="entry name" value="PRK05395.1-3"/>
    <property type="match status" value="1"/>
</dbReference>
<keyword evidence="8" id="KW-1185">Reference proteome</keyword>
<dbReference type="NCBIfam" id="TIGR01088">
    <property type="entry name" value="aroQ"/>
    <property type="match status" value="1"/>
</dbReference>
<dbReference type="Pfam" id="PF01220">
    <property type="entry name" value="DHquinase_II"/>
    <property type="match status" value="1"/>
</dbReference>